<reference evidence="4" key="1">
    <citation type="submission" date="2015-08" db="EMBL/GenBank/DDBJ databases">
        <authorList>
            <person name="Varghese N."/>
        </authorList>
    </citation>
    <scope>NUCLEOTIDE SEQUENCE [LARGE SCALE GENOMIC DNA]</scope>
    <source>
        <strain evidence="4">DSM 23407</strain>
    </source>
</reference>
<dbReference type="Proteomes" id="UP000183900">
    <property type="component" value="Unassembled WGS sequence"/>
</dbReference>
<dbReference type="AlphaFoldDB" id="A0A0K6HSL7"/>
<dbReference type="PANTHER" id="PTHR33376:SF5">
    <property type="entry name" value="EXTRACYTOPLASMIC SOLUTE RECEPTOR PROTEIN"/>
    <property type="match status" value="1"/>
</dbReference>
<protein>
    <submittedName>
        <fullName evidence="3">TRAP-type C4-dicarboxylate transport system, periplasmic component</fullName>
    </submittedName>
</protein>
<feature type="chain" id="PRO_5005504851" evidence="2">
    <location>
        <begin position="26"/>
        <end position="340"/>
    </location>
</feature>
<dbReference type="CDD" id="cd13604">
    <property type="entry name" value="PBP2_TRAP_ketoacid_lactate_like"/>
    <property type="match status" value="1"/>
</dbReference>
<evidence type="ECO:0000256" key="1">
    <source>
        <dbReference type="ARBA" id="ARBA00022729"/>
    </source>
</evidence>
<evidence type="ECO:0000256" key="2">
    <source>
        <dbReference type="SAM" id="SignalP"/>
    </source>
</evidence>
<evidence type="ECO:0000313" key="4">
    <source>
        <dbReference type="Proteomes" id="UP000183900"/>
    </source>
</evidence>
<dbReference type="EMBL" id="CYHE01000002">
    <property type="protein sequence ID" value="CUA93915.1"/>
    <property type="molecule type" value="Genomic_DNA"/>
</dbReference>
<proteinExistence type="predicted"/>
<dbReference type="InterPro" id="IPR038404">
    <property type="entry name" value="TRAP_DctP_sf"/>
</dbReference>
<keyword evidence="4" id="KW-1185">Reference proteome</keyword>
<evidence type="ECO:0000313" key="3">
    <source>
        <dbReference type="EMBL" id="CUA93915.1"/>
    </source>
</evidence>
<sequence length="340" mass="36551">MMKRFLKTASLTAVAAFALATSAMAQEYTFRFQSSDPAGNPNFEYQKGWTDLVAEKSGGKVKIELMPVGSVVEYNETLDAVAAGILDGQICDSSYWAGKDPAFGLIANPVGAWSDPAQMIDFVENGGGKEIMQELLGSYGLHFIGVSTPGLEAFVSRVPLNGVDDLKGVKVRSPEGPIANVFAAAGAAPVNLPASEVFTSIDKGVVDAADYSVFSVNQIQGLNKVAPHPVYPGFHSLPLVEVSMNKAKWDALPDDIKTLLETTVKEFQQAQINGLKAADLKAIEEAKADGSISIHNWPDEERAKFRKIAMAEWERIAKGSAMAQKVYDTLTSYLTQKGLL</sequence>
<gene>
    <name evidence="3" type="ORF">Ga0061067_102567</name>
</gene>
<dbReference type="PANTHER" id="PTHR33376">
    <property type="match status" value="1"/>
</dbReference>
<feature type="signal peptide" evidence="2">
    <location>
        <begin position="1"/>
        <end position="25"/>
    </location>
</feature>
<dbReference type="NCBIfam" id="NF037995">
    <property type="entry name" value="TRAP_S1"/>
    <property type="match status" value="1"/>
</dbReference>
<dbReference type="GO" id="GO:0055085">
    <property type="term" value="P:transmembrane transport"/>
    <property type="evidence" value="ECO:0007669"/>
    <property type="project" value="InterPro"/>
</dbReference>
<dbReference type="InterPro" id="IPR018389">
    <property type="entry name" value="DctP_fam"/>
</dbReference>
<keyword evidence="1 2" id="KW-0732">Signal</keyword>
<dbReference type="Pfam" id="PF03480">
    <property type="entry name" value="DctP"/>
    <property type="match status" value="1"/>
</dbReference>
<organism evidence="3 4">
    <name type="scientific">Pannonibacter indicus</name>
    <dbReference type="NCBI Taxonomy" id="466044"/>
    <lineage>
        <taxon>Bacteria</taxon>
        <taxon>Pseudomonadati</taxon>
        <taxon>Pseudomonadota</taxon>
        <taxon>Alphaproteobacteria</taxon>
        <taxon>Hyphomicrobiales</taxon>
        <taxon>Stappiaceae</taxon>
        <taxon>Pannonibacter</taxon>
    </lineage>
</organism>
<name>A0A0K6HSL7_9HYPH</name>
<accession>A0A0K6HSL7</accession>
<dbReference type="Gene3D" id="3.40.190.170">
    <property type="entry name" value="Bacterial extracellular solute-binding protein, family 7"/>
    <property type="match status" value="1"/>
</dbReference>